<proteinExistence type="predicted"/>
<organism evidence="1">
    <name type="scientific">Arundo donax</name>
    <name type="common">Giant reed</name>
    <name type="synonym">Donax arundinaceus</name>
    <dbReference type="NCBI Taxonomy" id="35708"/>
    <lineage>
        <taxon>Eukaryota</taxon>
        <taxon>Viridiplantae</taxon>
        <taxon>Streptophyta</taxon>
        <taxon>Embryophyta</taxon>
        <taxon>Tracheophyta</taxon>
        <taxon>Spermatophyta</taxon>
        <taxon>Magnoliopsida</taxon>
        <taxon>Liliopsida</taxon>
        <taxon>Poales</taxon>
        <taxon>Poaceae</taxon>
        <taxon>PACMAD clade</taxon>
        <taxon>Arundinoideae</taxon>
        <taxon>Arundineae</taxon>
        <taxon>Arundo</taxon>
    </lineage>
</organism>
<protein>
    <submittedName>
        <fullName evidence="1">Uncharacterized protein</fullName>
    </submittedName>
</protein>
<sequence>MIKLINPPVLVSLCFRPNSTIIFSLCFVFPFCF</sequence>
<reference evidence="1" key="2">
    <citation type="journal article" date="2015" name="Data Brief">
        <title>Shoot transcriptome of the giant reed, Arundo donax.</title>
        <authorList>
            <person name="Barrero R.A."/>
            <person name="Guerrero F.D."/>
            <person name="Moolhuijzen P."/>
            <person name="Goolsby J.A."/>
            <person name="Tidwell J."/>
            <person name="Bellgard S.E."/>
            <person name="Bellgard M.I."/>
        </authorList>
    </citation>
    <scope>NUCLEOTIDE SEQUENCE</scope>
    <source>
        <tissue evidence="1">Shoot tissue taken approximately 20 cm above the soil surface</tissue>
    </source>
</reference>
<name>A0A0A9AN77_ARUDO</name>
<accession>A0A0A9AN77</accession>
<dbReference type="AlphaFoldDB" id="A0A0A9AN77"/>
<evidence type="ECO:0000313" key="1">
    <source>
        <dbReference type="EMBL" id="JAD53149.1"/>
    </source>
</evidence>
<dbReference type="EMBL" id="GBRH01244746">
    <property type="protein sequence ID" value="JAD53149.1"/>
    <property type="molecule type" value="Transcribed_RNA"/>
</dbReference>
<reference evidence="1" key="1">
    <citation type="submission" date="2014-09" db="EMBL/GenBank/DDBJ databases">
        <authorList>
            <person name="Magalhaes I.L.F."/>
            <person name="Oliveira U."/>
            <person name="Santos F.R."/>
            <person name="Vidigal T.H.D.A."/>
            <person name="Brescovit A.D."/>
            <person name="Santos A.J."/>
        </authorList>
    </citation>
    <scope>NUCLEOTIDE SEQUENCE</scope>
    <source>
        <tissue evidence="1">Shoot tissue taken approximately 20 cm above the soil surface</tissue>
    </source>
</reference>